<dbReference type="SUPFAM" id="SSF52540">
    <property type="entry name" value="P-loop containing nucleoside triphosphate hydrolases"/>
    <property type="match status" value="5"/>
</dbReference>
<dbReference type="SMART" id="SM00382">
    <property type="entry name" value="AAA"/>
    <property type="match status" value="4"/>
</dbReference>
<evidence type="ECO:0000313" key="6">
    <source>
        <dbReference type="Proteomes" id="UP001470230"/>
    </source>
</evidence>
<organism evidence="5 6">
    <name type="scientific">Tritrichomonas musculus</name>
    <dbReference type="NCBI Taxonomy" id="1915356"/>
    <lineage>
        <taxon>Eukaryota</taxon>
        <taxon>Metamonada</taxon>
        <taxon>Parabasalia</taxon>
        <taxon>Tritrichomonadida</taxon>
        <taxon>Tritrichomonadidae</taxon>
        <taxon>Tritrichomonas</taxon>
    </lineage>
</organism>
<gene>
    <name evidence="5" type="ORF">M9Y10_011883</name>
</gene>
<comment type="caution">
    <text evidence="5">The sequence shown here is derived from an EMBL/GenBank/DDBJ whole genome shotgun (WGS) entry which is preliminary data.</text>
</comment>
<feature type="region of interest" description="Disordered" evidence="3">
    <location>
        <begin position="5869"/>
        <end position="6035"/>
    </location>
</feature>
<dbReference type="EMBL" id="JAPFFF010000018">
    <property type="protein sequence ID" value="KAK8860218.1"/>
    <property type="molecule type" value="Genomic_DNA"/>
</dbReference>
<feature type="compositionally biased region" description="Acidic residues" evidence="3">
    <location>
        <begin position="5917"/>
        <end position="5940"/>
    </location>
</feature>
<feature type="region of interest" description="Disordered" evidence="3">
    <location>
        <begin position="953"/>
        <end position="979"/>
    </location>
</feature>
<dbReference type="InterPro" id="IPR003593">
    <property type="entry name" value="AAA+_ATPase"/>
</dbReference>
<dbReference type="InterPro" id="IPR027417">
    <property type="entry name" value="P-loop_NTPase"/>
</dbReference>
<dbReference type="Gene3D" id="3.40.50.410">
    <property type="entry name" value="von Willebrand factor, type A domain"/>
    <property type="match status" value="1"/>
</dbReference>
<dbReference type="PANTHER" id="PTHR48103:SF2">
    <property type="entry name" value="MIDASIN"/>
    <property type="match status" value="1"/>
</dbReference>
<dbReference type="InterPro" id="IPR011704">
    <property type="entry name" value="ATPase_dyneun-rel_AAA"/>
</dbReference>
<dbReference type="CDD" id="cd00009">
    <property type="entry name" value="AAA"/>
    <property type="match status" value="1"/>
</dbReference>
<feature type="domain" description="AAA+ ATPase" evidence="4">
    <location>
        <begin position="1771"/>
        <end position="2040"/>
    </location>
</feature>
<dbReference type="Proteomes" id="UP001470230">
    <property type="component" value="Unassembled WGS sequence"/>
</dbReference>
<feature type="compositionally biased region" description="Basic and acidic residues" evidence="3">
    <location>
        <begin position="970"/>
        <end position="979"/>
    </location>
</feature>
<feature type="compositionally biased region" description="Low complexity" evidence="3">
    <location>
        <begin position="5823"/>
        <end position="5835"/>
    </location>
</feature>
<feature type="compositionally biased region" description="Acidic residues" evidence="3">
    <location>
        <begin position="1891"/>
        <end position="1903"/>
    </location>
</feature>
<protein>
    <recommendedName>
        <fullName evidence="4">AAA+ ATPase domain-containing protein</fullName>
    </recommendedName>
</protein>
<evidence type="ECO:0000313" key="5">
    <source>
        <dbReference type="EMBL" id="KAK8860218.1"/>
    </source>
</evidence>
<feature type="compositionally biased region" description="Polar residues" evidence="3">
    <location>
        <begin position="6010"/>
        <end position="6019"/>
    </location>
</feature>
<keyword evidence="6" id="KW-1185">Reference proteome</keyword>
<feature type="region of interest" description="Disordered" evidence="3">
    <location>
        <begin position="5821"/>
        <end position="5844"/>
    </location>
</feature>
<feature type="region of interest" description="Disordered" evidence="3">
    <location>
        <begin position="1885"/>
        <end position="1912"/>
    </location>
</feature>
<dbReference type="Pfam" id="PF07728">
    <property type="entry name" value="AAA_5"/>
    <property type="match status" value="5"/>
</dbReference>
<feature type="compositionally biased region" description="Low complexity" evidence="3">
    <location>
        <begin position="5894"/>
        <end position="5911"/>
    </location>
</feature>
<dbReference type="SUPFAM" id="SSF53300">
    <property type="entry name" value="vWA-like"/>
    <property type="match status" value="2"/>
</dbReference>
<keyword evidence="1" id="KW-0547">Nucleotide-binding</keyword>
<feature type="compositionally biased region" description="Gly residues" evidence="3">
    <location>
        <begin position="5978"/>
        <end position="5998"/>
    </location>
</feature>
<feature type="region of interest" description="Disordered" evidence="3">
    <location>
        <begin position="4378"/>
        <end position="4408"/>
    </location>
</feature>
<dbReference type="InterPro" id="IPR036465">
    <property type="entry name" value="vWFA_dom_sf"/>
</dbReference>
<accession>A0ABR2IC37</accession>
<evidence type="ECO:0000256" key="2">
    <source>
        <dbReference type="ARBA" id="ARBA00022840"/>
    </source>
</evidence>
<feature type="compositionally biased region" description="Acidic residues" evidence="3">
    <location>
        <begin position="6022"/>
        <end position="6035"/>
    </location>
</feature>
<feature type="compositionally biased region" description="Basic and acidic residues" evidence="3">
    <location>
        <begin position="4398"/>
        <end position="4408"/>
    </location>
</feature>
<keyword evidence="2" id="KW-0067">ATP-binding</keyword>
<feature type="compositionally biased region" description="Low complexity" evidence="3">
    <location>
        <begin position="5968"/>
        <end position="5977"/>
    </location>
</feature>
<feature type="domain" description="AAA+ ATPase" evidence="4">
    <location>
        <begin position="670"/>
        <end position="842"/>
    </location>
</feature>
<evidence type="ECO:0000259" key="4">
    <source>
        <dbReference type="SMART" id="SM00382"/>
    </source>
</evidence>
<feature type="compositionally biased region" description="Acidic residues" evidence="3">
    <location>
        <begin position="5137"/>
        <end position="5148"/>
    </location>
</feature>
<evidence type="ECO:0000256" key="1">
    <source>
        <dbReference type="ARBA" id="ARBA00022741"/>
    </source>
</evidence>
<feature type="region of interest" description="Disordered" evidence="3">
    <location>
        <begin position="3541"/>
        <end position="3561"/>
    </location>
</feature>
<evidence type="ECO:0000256" key="3">
    <source>
        <dbReference type="SAM" id="MobiDB-lite"/>
    </source>
</evidence>
<dbReference type="Gene3D" id="3.40.50.300">
    <property type="entry name" value="P-loop containing nucleotide triphosphate hydrolases"/>
    <property type="match status" value="5"/>
</dbReference>
<sequence>MSEEIDMDTSLFIRTKGAISRIQKVVDGIKSGIPLLLEGETGTSKTATAKCAAKEINQNAILFNFSSQTTVEDLLGRISKSSDAWSGFSFKKGPFTEAFEKGYCIILDEINLAHETVLQCIESSLDSRTLSLDFSGSEVDKTIQMHPDFHIIATQNPLTSKFSQKRNFLSHKFTSRFQIIKFGEIGQDEFIEIATGLSNNIDSITPEFIKSLVQFHFEWPKNKHSCSFTSHTDTENSSPTNYVFTIREICRTIKSIEKGLTPFESILVNYGSRYNEESKKAMKKLLHSLNIHEEYHFFKSSYYIDYILSNNQYKSETKIVTTPSNSRFYLTQILSHTFSTSFHLLDNYQPILLVGPNGCGKTSVGRWIGDLYTSFVTNKNKDFDDDQEINSKDDCKFFICNPEMTISDIIGRYLPNKQSTSRFSTNDHGANNNYSDAPIEWMYGPVVKAMINGDCLILDQIDTAPSTILERLNSLFDGLGEKDFKFPIQENLENPEVLVDPKFRIIATSSLSGLNDLSPAFLNRFTVVYINEQLNTIGENLPLFIRCISPYASKVNSGKQDINFIANEVTKTLIKDNVLTSLNLSKCVNGFFKLNKRFPEAEKESILKFCFDACIYHTSSIPEMNDNFINILLESLGEDDRKDTEFDVFHFKEAKSTREVMATLVACSVIGLHTILVGKTGTGKTAAAMAFSRMNKFSSKTSSTHIISFNGETQLDELYGYFTIDKGNFDLHQGELSQAMSEGEVFIADELNLADQQIIQSLNVAIEPFSGENIILPVTGSPIQIKEGFFFIGCQNDLTMNGRRPIPESIKKKILCINYPESSQEDLLVLCSSIAKQFNFDRAIPKCTASLIEKMKADPTLRIKPWSLREVRTLFRRIAYFKTKTQDIKGFTALHHASFMLASSYQNYDEMINKIADLVCTAFLQKAMRKSLINDLKSDIKVIKYIDQSYADNDDTTSDTDDDDDDDDDDNKKKQPKDKNESHYRIKLIKGSLELNITNSQLLDIPENIQTLWRTIFDIYLTTQSEPLLFNGPSGFKTYLSELFSSLAPVIYLHSDSTISSLVGQIALLDRYQAKLSLIEALDDFTGHNVKLKESLNQIKTYLEENDDINEELLTSATDQIKSNVPVSFIPIIDNVAHRLIDIQEEERDIQNNVRVGNRMFSNYISLFKPGLITKSIFCQNSLILKNFAQPSPAVVERFNELLSVTPTLTLFEDTTNTFTTPTNNKIYGFSSVFRIIAICLPPEKRNLSDAMLSRLTEIYIPSYSQDEQENVFKTYLEKQFEHDISLTIKPLSILKQALRAFEKQSFDLNISFRQKIKIIQVANQWQRKFPDMDVLTIYIISIMRCAGGPLPFELKQLLYQIMEETFNPKGELSEFPSRLSVVYQSDSGDDQFYDTYKCTMDVPCLSLINDGDTICSSLTNFTYPNISFMNNKLNEKPKFRFTFSNYDLIDVIFSFSIINYPLIIEGPNGCGKSSAFFYVAECLGVKVIQISISRSTTVEDLFGRFEPNAESENLQFDFKPTAFLNAIDNDRNSGEKCWILIEELHLASPSVIDALEPIFNPQSDHVTLPDGTFVQRGNFFIVGLLSKPLQKQSISNTALYYKVRNYTRNEFTEISKFILESNEYGGITKRICPILSKLYEISASSQIKIPVTPREAHKFVKMMNAATQHPNQNDQLSDIEVSQILFLGRFVEDDLKDSAKEILNQILKDLEFSANEEIPEFTTENGGSTLASKKLSMEVSMRTQSRHNEIDHLTTSERELFEFLILNVQDYSPIIVQGPTASGKTFSIQLFADVLGKNLKVLQMNSEINSSYIAGSYQPSKDLSPNDITELQNALNLLTNFTDLLPEKFRAKIQKNQINDWSPAEFSELKKCVNDLLLESTQRTYKEDREYDDDEDDDDDDNYQDRNRLDDENDISNAREFINKVNSSLLFFNHLNRNDSLIIKALTEGDWLLLDGIESSPSDFLDRLSTLLDDPPIMNLYERGSGYIYSTKPDKSERSQRIHPDFRLFMTYNPVNTSSNNVSPSFLSRCSLFSMSPIDFNLYDSAVVVSGIIEQCYFSFSTPSEVSAKIASFHLKMKDEGQHQLTCRTLIHISREIFYKNKSNRIEQDQLKEIIFNHYFQGHQDETLTFEQSKQMFNDEIDTAFESKVDDELLEKLQKIERNTSKACNSMINIINDFSSQLNKIVNANQEESKQNTELPRFKFNEFLSNLTILQIKDLGQITSYFMKSIKFISKNIHEFTKEQISYLASVTTVFDLIYQMKEISTDRELARAQNLFLDSDYIRNLPLFSIALFQIHAFTSLYHRGLYLEEIPEVLINVDFSKNYFQIFKWNELGKPLNRTFTSLKKSPYFAALDLPDDLESFDFTPYKWKDNISPLQQICSSLFKCKKCRYLFNGLMNDLFVFTYTIYKKANINLLNDWINWLGLFFKAFGKINYNISFDEFESILYRWKNASESEIIELMNKIDKIKSIPEGFDFDDRAIQSTNCVKLFEAINDLYEDLKEKFLEITENNKVARDFFTLKEKISKLAEKNDSPLKRPYQLLLTNIESLNQKVSIENYNHINKIFLSINQPSTKKGHRENMFQWPTNQNLGQIEEKRQKILESLISFSIELEKVESLEKAPKWMTLCDLSEPEFLMKEFLETKTISQETIDYYKSLLRAQLLYALFENSIKDKYEYCNTQKIIFFFNQFNDRFNIVEDNWILIAQKLSQTYPTDFCISIPSFKPLDILSLLLNPLTKQKGCIFNDRNVPEQLINDFNGIFDFIALDESVESFDEVSSQVTKIIIEYANENYPNEYRDYLEDAEIDEFNEFIQLVKEKNILSDIYDLLDQISIALNFSEYITSHSNDINAENLDFSDIENIDFNKFNSYINENPCSGFYISQFPEVRSYVSKIKELISNEETRNEKFPLGLFEFRIFSRVQCIQFQIPSDFPNEFVGDFQEFLFKEISKKLITRKYKNFSNFIGLLLSSTPNFITEKCYSEHLRNIILNLITHPKEPMLKQEIMKFFKKFLPTILNKLGSPDWNKIINEELKYENKGEVISFLTNPWRFALERIKKEIDEDFQMKEFDVQKAVKAILGMINNLTSDTSIEQLIENVKKDETDLQDKLVQDYRKVEQNNEKESETEKELNKQWIEYSKYIKSYLSKIPSLPITTVPVSAPPIQGESSFDDFYDFFSQKLLSLPTRKSDVLAIIPRKSNTIYTLSYKHAGKNITLKFFASGKVMLFIPPKNSSIQSLNLQCEGVEFRILSIQYDIDVVRFKYSRMENIRNTYESFSKCYQQAQKEDFKGSDRIQIIQKIGQVKILFGDVDLETFIEKLKSLNTQHRSKEIKNLISESGYLDKLKNDVADLEKFTAISFSIEHMEKPHATTNFLSENLSNIISSVKINLDKSKFELFSSEYQKKHEFFTSTSKEFQILFRISQKFLLKPNAVRSYNVETSNEEMDKIEASEHLLTPSIFKNGDELNVTIKKIDVNIDPLIFGVDLSPIQIRLGNFTEEEIICEFQQINEELPLPKYHNEVGFLIIEIPVESLCKDALVYAKNDEEEPEKKNESSPHAKKKSSKPSFIDIEKTFEFDGVISLKTREDPNISSKISYSIKLRYISLTAFISIKNDHFFAFNDEKTEIVPFLAGSNSKLIFEKFLNKDIKNSNFLDNIFELKDNKAKKPDFKSTINQADNRIIDISTQFIREENPQNASLSANIVFGLTKEKSIPATLHINTIPKRQNNVPPISLAIYSDKTMDFESKDALVNIGNLGRKVYFFFGTLNNSDKPIKLTNVTLICRDRISFIQAEFDPAKNNDTIPPNKYGYAIYFFEVKYTGHVLLRNNNDTFNANLRIEFGGETQDVNFKYKVSAVQIQESSVKYSGNKNNYYSYDYSKQSFIQCNIGTVNSDPIFRNSDKQILMNPYCYSIYDKTNSTPKVEYDTRKGFLTRLFYDITKPDKYEVFGFFPDSKKFMVLQIDRPEKIGIREKNVFLFARIKDQPNTFFPLLCPVKNNSTPFNLSKDNYGVYTYRRFYDFLTSYMMDHDRKVREVYRNNAVENLLDNTPIASYYNLAFVVDFIGKGRRTIPFREIVSSIVKFTNCLEFKDHFDKALENCGKSDSVHQFYSFTSALNELISNRYDALHQSSFYLQLPIPIGTIRDQQQLILKSRVIDEDKINDCRFAVDYRNKIKDFNETEQKNIKQYQENGFTVTPILKWTESNGISPSTIEELDAHKDIKIKQTQEIKAIKNQNSNVITNDINFIDFPDKITISSLYDKFSEILASTYILTFNIYSLKTNHKPLNRARTLLNQLIAVFFWQNQYSGCFPFSSFTNFFIPAFSSMMNRLYNSKLKILNFPIDMISNSKMKDDFVQIPSLNPNIRFTQFTQPGISNTPIEFQPIQRPKVDNPDANPAKPSENAGAEKDKASTKKEANVIYNKQTDRIKAKSKMIQIIKRVDFVNITENTKEIPDTDFIQYMIQEMLKQDINFTDEFTYNKENDHIPESLPDIDDFGTNNVRIDSFMEASKKLTDTLLTNVNKSIDESIAESSLLNKKDSIYASILIDCTSTLSSSYKSGLVTLAISLCNALTAIKIPYSIVLFCDSDFQYVLKRVDQSHDLIHFEKLLDTVTVRRRMSDMSAAILMAREEIESSDKNRTNHAMFVLTDGLTYKVRLIDKWKNAILNDPKISVMFYFLDVLNKTDQDVVHPLWDNFRDGIKNSKSPNSVLYSKTTEIYNGDISIAKSFYHVLNQFSIYNEGKDETLMATMPEPIDITPEFLTNIIKILHKEIPDETKFFSRYNFANDEATQYTQIDLNLVQPNPLEAFTASVDEKNPENIIEFLKDLTSCSLSLFDQSLSQEIGTLIFPPNKPSQFTPSIKGSIFYFPGLIKFILTQGQDSKIFLEKKAGLIRSYSVFFVIDCSISCINPSTVSHAFQTIYTLLYPLSKIDIPSLNIIITTENGPYVLCSEKPTMIALDDNSPLWASLFAHLLNPHPTRSCFYSALMNAYQMRIQQKSASSILFSITDGFYSFNERNKFNSIFESFKAVNTTPITVGIGSDPSFIDLMTEKSIWAQNPRFIWPAVLYLFGKDARTFDEIKTAYSISRFSQEVANQLENYLNLSEKTFPDLFNELNHKMRKAAIFSNYYNKNLNDNNQGIKTQDALEEEEDDEDERTVERSKIVPGAGPGSGTEGEGINVLQKKKKKKEKNRVGDQFDLGKKGYYKGVNILIVMCWDCTCSPQEDPRINEYVLRNGVDSKRVSLVNALSFFAIQTKIVKNYIDAINELTSGKYNQVWIICGRKDGKMPGNNDSGSNGSNLINQFIDCVIQYWHLGGGVVFWTDNYPLTAEANIFLSKAKFTAVERVSRRKTPTNKKEKTQLVYENYTAKFHIGGSYPGAKMLHRINSTPRTHHSKDTPIEEQESNFDGNENVSIEDGYEKSMFNRGLKYIFEGYTIASAIKGEEKDDEWQNYREMQLKFANTRDIYPFRPFSLSSDRGFSSLYYVSPMDCKDGDVIIDCGFSKLFFELTEEGIDRYVKNIAIFMLQLEKKEINYGGIKDPRLVRPEKFRFEIDYDDKVEFHNYSENRKIDLVFLVDGTGSMRLFIEAVANSCNEIARQCKENFPGSTFRFGAVVYRDTIVSSKIQHNDRVDKVEKSLLNEDPDILHDFFSNVQPVGGGGDGPEDWVSGYQCMLTEMNWNADSARIVIHICDAPGHGKSFTVLPGRESFMYKIPYFFHGPKSYNRNKAIYDEIQNQQDLEFTQLVKLAAREKIMFFCMNGNKRAMYCFSKTKELYDKCHGKKFVIQNQFGFGYDEENNQEASVDKNDLVEQVKNIALQAIDIAVAVSGRNTQSQQHQQQQQQQQQDDDDEPLPLTEYEKQCNENFNEDMNKFELEFRKRRKQDQSNNNGGRGTRGKYRGRGNRGASASSSKGSFANSTKSNNNTDLEYDLDDSDDDEIHLDHDIDDDDIGKDSSDDGSNNNSNNKKVFQQHSQPALPRGGNRPAPGRGRGNSSRGGRGTSNRGGRGSIRGNPRGHRGGDNSQRQQSNVSDSDSDDFDDDDIVPI</sequence>
<feature type="domain" description="AAA+ ATPase" evidence="4">
    <location>
        <begin position="347"/>
        <end position="531"/>
    </location>
</feature>
<dbReference type="PANTHER" id="PTHR48103">
    <property type="entry name" value="MIDASIN-RELATED"/>
    <property type="match status" value="1"/>
</dbReference>
<proteinExistence type="predicted"/>
<reference evidence="5 6" key="1">
    <citation type="submission" date="2024-04" db="EMBL/GenBank/DDBJ databases">
        <title>Tritrichomonas musculus Genome.</title>
        <authorList>
            <person name="Alves-Ferreira E."/>
            <person name="Grigg M."/>
            <person name="Lorenzi H."/>
            <person name="Galac M."/>
        </authorList>
    </citation>
    <scope>NUCLEOTIDE SEQUENCE [LARGE SCALE GENOMIC DNA]</scope>
    <source>
        <strain evidence="5 6">EAF2021</strain>
    </source>
</reference>
<name>A0ABR2IC37_9EUKA</name>
<feature type="domain" description="AAA+ ATPase" evidence="4">
    <location>
        <begin position="31"/>
        <end position="183"/>
    </location>
</feature>
<feature type="region of interest" description="Disordered" evidence="3">
    <location>
        <begin position="5136"/>
        <end position="5179"/>
    </location>
</feature>
<feature type="compositionally biased region" description="Acidic residues" evidence="3">
    <location>
        <begin position="953"/>
        <end position="969"/>
    </location>
</feature>
<feature type="compositionally biased region" description="Low complexity" evidence="3">
    <location>
        <begin position="5947"/>
        <end position="5957"/>
    </location>
</feature>
<feature type="region of interest" description="Disordered" evidence="3">
    <location>
        <begin position="5381"/>
        <end position="5403"/>
    </location>
</feature>